<dbReference type="AlphaFoldDB" id="A0A0J8G5U0"/>
<reference evidence="1 2" key="1">
    <citation type="submission" date="2015-06" db="EMBL/GenBank/DDBJ databases">
        <title>Draft genome sequence of an Antarctic Pseudomonas sp. strain KG01 with full potential for biotechnological applications.</title>
        <authorList>
            <person name="Pavlov M.S."/>
            <person name="Lira F."/>
            <person name="Martinez J.L."/>
            <person name="Marshall S.H."/>
        </authorList>
    </citation>
    <scope>NUCLEOTIDE SEQUENCE [LARGE SCALE GENOMIC DNA]</scope>
    <source>
        <strain evidence="1 2">KG01</strain>
    </source>
</reference>
<evidence type="ECO:0000313" key="1">
    <source>
        <dbReference type="EMBL" id="KMT56098.1"/>
    </source>
</evidence>
<protein>
    <recommendedName>
        <fullName evidence="3">Acyltransferase</fullName>
    </recommendedName>
</protein>
<evidence type="ECO:0008006" key="3">
    <source>
        <dbReference type="Google" id="ProtNLM"/>
    </source>
</evidence>
<organism evidence="1 2">
    <name type="scientific">Pseudomonas fildesensis</name>
    <dbReference type="NCBI Taxonomy" id="1674920"/>
    <lineage>
        <taxon>Bacteria</taxon>
        <taxon>Pseudomonadati</taxon>
        <taxon>Pseudomonadota</taxon>
        <taxon>Gammaproteobacteria</taxon>
        <taxon>Pseudomonadales</taxon>
        <taxon>Pseudomonadaceae</taxon>
        <taxon>Pseudomonas</taxon>
    </lineage>
</organism>
<dbReference type="STRING" id="1674920.ACR52_06890"/>
<name>A0A0J8G5U0_9PSED</name>
<keyword evidence="2" id="KW-1185">Reference proteome</keyword>
<dbReference type="SUPFAM" id="SSF69593">
    <property type="entry name" value="Glycerol-3-phosphate (1)-acyltransferase"/>
    <property type="match status" value="1"/>
</dbReference>
<proteinExistence type="predicted"/>
<dbReference type="EMBL" id="LFMW01000004">
    <property type="protein sequence ID" value="KMT56098.1"/>
    <property type="molecule type" value="Genomic_DNA"/>
</dbReference>
<evidence type="ECO:0000313" key="2">
    <source>
        <dbReference type="Proteomes" id="UP000037551"/>
    </source>
</evidence>
<accession>A0A0J8G5U0</accession>
<sequence length="78" mass="9166">MLDVTVVYPQQTIPGFWDLISGAVPKVIIDIRTRELDPALWQGDYENDPAFRQTVQNWVNQLWKEKDARIDELRAERP</sequence>
<comment type="caution">
    <text evidence="1">The sequence shown here is derived from an EMBL/GenBank/DDBJ whole genome shotgun (WGS) entry which is preliminary data.</text>
</comment>
<dbReference type="Proteomes" id="UP000037551">
    <property type="component" value="Unassembled WGS sequence"/>
</dbReference>
<gene>
    <name evidence="1" type="ORF">ACR52_06890</name>
</gene>
<dbReference type="PATRIC" id="fig|1674920.3.peg.4195"/>